<dbReference type="SUPFAM" id="SSF46785">
    <property type="entry name" value="Winged helix' DNA-binding domain"/>
    <property type="match status" value="1"/>
</dbReference>
<dbReference type="Gene3D" id="1.10.10.10">
    <property type="entry name" value="Winged helix-like DNA-binding domain superfamily/Winged helix DNA-binding domain"/>
    <property type="match status" value="1"/>
</dbReference>
<reference evidence="2" key="1">
    <citation type="submission" date="2016-10" db="EMBL/GenBank/DDBJ databases">
        <authorList>
            <person name="de Groot N.N."/>
        </authorList>
    </citation>
    <scope>NUCLEOTIDE SEQUENCE</scope>
</reference>
<name>A0A1W1DPV1_9ZZZZ</name>
<proteinExistence type="predicted"/>
<evidence type="ECO:0008006" key="3">
    <source>
        <dbReference type="Google" id="ProtNLM"/>
    </source>
</evidence>
<dbReference type="EMBL" id="FPHW01000052">
    <property type="protein sequence ID" value="SFV83628.1"/>
    <property type="molecule type" value="Genomic_DNA"/>
</dbReference>
<dbReference type="EMBL" id="FPHQ01000105">
    <property type="protein sequence ID" value="SFV76329.1"/>
    <property type="molecule type" value="Genomic_DNA"/>
</dbReference>
<protein>
    <recommendedName>
        <fullName evidence="3">HTH marR-type domain-containing protein</fullName>
    </recommendedName>
</protein>
<dbReference type="InterPro" id="IPR036390">
    <property type="entry name" value="WH_DNA-bd_sf"/>
</dbReference>
<sequence>MEPLQKLFSLREALFDYERELGISDYSEIERSVLEFIVEQRRTTISRILKHPYFSTYSLSSIKRVVSKLLKIGVIYSEKSQQDKRVVYLSFCLENSH</sequence>
<accession>A0A1W1DPV1</accession>
<evidence type="ECO:0000313" key="1">
    <source>
        <dbReference type="EMBL" id="SFV76329.1"/>
    </source>
</evidence>
<evidence type="ECO:0000313" key="2">
    <source>
        <dbReference type="EMBL" id="SFV83628.1"/>
    </source>
</evidence>
<dbReference type="InterPro" id="IPR036388">
    <property type="entry name" value="WH-like_DNA-bd_sf"/>
</dbReference>
<gene>
    <name evidence="1" type="ORF">MNB_SUP05-10-900</name>
    <name evidence="2" type="ORF">MNB_SUP05-7-998</name>
</gene>
<organism evidence="2">
    <name type="scientific">hydrothermal vent metagenome</name>
    <dbReference type="NCBI Taxonomy" id="652676"/>
    <lineage>
        <taxon>unclassified sequences</taxon>
        <taxon>metagenomes</taxon>
        <taxon>ecological metagenomes</taxon>
    </lineage>
</organism>
<dbReference type="AlphaFoldDB" id="A0A1W1DPV1"/>